<dbReference type="PANTHER" id="PTHR31964:SF143">
    <property type="entry name" value="USPA DOMAIN-CONTAINING PROTEIN"/>
    <property type="match status" value="1"/>
</dbReference>
<dbReference type="Gene3D" id="3.40.50.620">
    <property type="entry name" value="HUPs"/>
    <property type="match status" value="1"/>
</dbReference>
<evidence type="ECO:0000313" key="2">
    <source>
        <dbReference type="EMBL" id="KAF2560957.1"/>
    </source>
</evidence>
<protein>
    <recommendedName>
        <fullName evidence="1">UspA domain-containing protein</fullName>
    </recommendedName>
</protein>
<feature type="domain" description="UspA" evidence="1">
    <location>
        <begin position="1"/>
        <end position="140"/>
    </location>
</feature>
<dbReference type="InterPro" id="IPR014729">
    <property type="entry name" value="Rossmann-like_a/b/a_fold"/>
</dbReference>
<evidence type="ECO:0000259" key="1">
    <source>
        <dbReference type="Pfam" id="PF00582"/>
    </source>
</evidence>
<reference evidence="2" key="1">
    <citation type="submission" date="2019-12" db="EMBL/GenBank/DDBJ databases">
        <title>Genome sequencing and annotation of Brassica cretica.</title>
        <authorList>
            <person name="Studholme D.J."/>
            <person name="Sarris P.F."/>
        </authorList>
    </citation>
    <scope>NUCLEOTIDE SEQUENCE</scope>
    <source>
        <strain evidence="3">PFS-001/15</strain>
        <strain evidence="2">PFS-102/07</strain>
        <tissue evidence="2">Leaf</tissue>
    </source>
</reference>
<accession>A0A8S9HV74</accession>
<dbReference type="PANTHER" id="PTHR31964">
    <property type="entry name" value="ADENINE NUCLEOTIDE ALPHA HYDROLASES-LIKE SUPERFAMILY PROTEIN"/>
    <property type="match status" value="1"/>
</dbReference>
<name>A0A8S9HV74_BRACR</name>
<evidence type="ECO:0000313" key="3">
    <source>
        <dbReference type="EMBL" id="KAF2599625.1"/>
    </source>
</evidence>
<dbReference type="Proteomes" id="UP000712281">
    <property type="component" value="Unassembled WGS sequence"/>
</dbReference>
<dbReference type="EMBL" id="QGKW02000717">
    <property type="protein sequence ID" value="KAF2599625.1"/>
    <property type="molecule type" value="Genomic_DNA"/>
</dbReference>
<organism evidence="2">
    <name type="scientific">Brassica cretica</name>
    <name type="common">Mustard</name>
    <dbReference type="NCBI Taxonomy" id="69181"/>
    <lineage>
        <taxon>Eukaryota</taxon>
        <taxon>Viridiplantae</taxon>
        <taxon>Streptophyta</taxon>
        <taxon>Embryophyta</taxon>
        <taxon>Tracheophyta</taxon>
        <taxon>Spermatophyta</taxon>
        <taxon>Magnoliopsida</taxon>
        <taxon>eudicotyledons</taxon>
        <taxon>Gunneridae</taxon>
        <taxon>Pentapetalae</taxon>
        <taxon>rosids</taxon>
        <taxon>malvids</taxon>
        <taxon>Brassicales</taxon>
        <taxon>Brassicaceae</taxon>
        <taxon>Brassiceae</taxon>
        <taxon>Brassica</taxon>
    </lineage>
</organism>
<dbReference type="EMBL" id="QGKY02001250">
    <property type="protein sequence ID" value="KAF2560957.1"/>
    <property type="molecule type" value="Genomic_DNA"/>
</dbReference>
<dbReference type="AlphaFoldDB" id="A0A8S9HV74"/>
<sequence>MKKVMVIIDESNSSYDLLVWVLTNLKDVIDSSKVVIFAKQPQNSFTPPTALSSSVGFAQIFYPFSANAELMRLAQEKNTKIALGILEKAKKLCGNHGVKADTFTDVGDVKDIIHKIIQERKINLIAISDQQNRNLKKYAFRVTPKYVPANIKDRDTAGFEDGDEVSLEPLF</sequence>
<dbReference type="SUPFAM" id="SSF52402">
    <property type="entry name" value="Adenine nucleotide alpha hydrolases-like"/>
    <property type="match status" value="1"/>
</dbReference>
<comment type="caution">
    <text evidence="2">The sequence shown here is derived from an EMBL/GenBank/DDBJ whole genome shotgun (WGS) entry which is preliminary data.</text>
</comment>
<gene>
    <name evidence="3" type="ORF">F2Q68_00011554</name>
    <name evidence="2" type="ORF">F2Q70_00018306</name>
</gene>
<proteinExistence type="predicted"/>
<dbReference type="InterPro" id="IPR006016">
    <property type="entry name" value="UspA"/>
</dbReference>
<dbReference type="Pfam" id="PF00582">
    <property type="entry name" value="Usp"/>
    <property type="match status" value="1"/>
</dbReference>